<protein>
    <submittedName>
        <fullName evidence="1">Glycosyltransferase family 1 protein</fullName>
    </submittedName>
</protein>
<dbReference type="Proteomes" id="UP001260072">
    <property type="component" value="Unassembled WGS sequence"/>
</dbReference>
<proteinExistence type="predicted"/>
<dbReference type="SUPFAM" id="SSF53756">
    <property type="entry name" value="UDP-Glycosyltransferase/glycogen phosphorylase"/>
    <property type="match status" value="1"/>
</dbReference>
<dbReference type="RefSeq" id="WP_310521642.1">
    <property type="nucleotide sequence ID" value="NZ_BAABBS010000003.1"/>
</dbReference>
<evidence type="ECO:0000313" key="1">
    <source>
        <dbReference type="EMBL" id="MDR5693354.1"/>
    </source>
</evidence>
<dbReference type="Gene3D" id="3.40.50.2000">
    <property type="entry name" value="Glycogen Phosphorylase B"/>
    <property type="match status" value="2"/>
</dbReference>
<evidence type="ECO:0000313" key="2">
    <source>
        <dbReference type="Proteomes" id="UP001260072"/>
    </source>
</evidence>
<dbReference type="EMBL" id="JAVKGS010000004">
    <property type="protein sequence ID" value="MDR5693354.1"/>
    <property type="molecule type" value="Genomic_DNA"/>
</dbReference>
<keyword evidence="2" id="KW-1185">Reference proteome</keyword>
<accession>A0ABU1FNL4</accession>
<sequence length="376" mass="41882">MSRPSLLILSFSDIRGDARVLKQVREFTRDYDVITCGYGAAPDGVVEHLRIPSDAPAWRFDRVALVLRRFERAYRGNRAVVEAQRLLGGRTFDVVLANDLDTVPLAIGLRPRGGVHADLHEYTPRQRYEDLRWRIFFAPLMAWLVRRYVRRADSVTTVGEGVAAEYERVFGVRAGVATNAAPYVAAAPTPVGEPIRLVHSGAGLRNRSITLMIDAVERATRPVTLDLYLTENDPGLIAEIRERQSERVRLHPPVPYADLIRRLAEYDVGVFVLPPINFNYRWALPNKLFDFVQARLGIIVGPSPEMAGVVQRHGLGTVTAGFDADDLAREIDALTPERVAEWKAASDRAAAELSSETQVAVWRRAIDALAARARSA</sequence>
<reference evidence="2" key="1">
    <citation type="submission" date="2023-07" db="EMBL/GenBank/DDBJ databases">
        <title>Description of three actinobacteria isolated from air of manufacturing shop in a pharmaceutical factory.</title>
        <authorList>
            <person name="Zhang D.-F."/>
        </authorList>
    </citation>
    <scope>NUCLEOTIDE SEQUENCE [LARGE SCALE GENOMIC DNA]</scope>
    <source>
        <strain evidence="2">CCTCC AB 2011122</strain>
    </source>
</reference>
<name>A0ABU1FNL4_9MICO</name>
<comment type="caution">
    <text evidence="1">The sequence shown here is derived from an EMBL/GenBank/DDBJ whole genome shotgun (WGS) entry which is preliminary data.</text>
</comment>
<gene>
    <name evidence="1" type="ORF">RH861_14865</name>
</gene>
<organism evidence="1 2">
    <name type="scientific">Agromyces indicus</name>
    <dbReference type="NCBI Taxonomy" id="758919"/>
    <lineage>
        <taxon>Bacteria</taxon>
        <taxon>Bacillati</taxon>
        <taxon>Actinomycetota</taxon>
        <taxon>Actinomycetes</taxon>
        <taxon>Micrococcales</taxon>
        <taxon>Microbacteriaceae</taxon>
        <taxon>Agromyces</taxon>
    </lineage>
</organism>